<reference evidence="9 10" key="1">
    <citation type="submission" date="2020-02" db="EMBL/GenBank/DDBJ databases">
        <authorList>
            <person name="Hogendoorn C."/>
        </authorList>
    </citation>
    <scope>NUCLEOTIDE SEQUENCE [LARGE SCALE GENOMIC DNA]</scope>
    <source>
        <strain evidence="9">METHB21</strain>
    </source>
</reference>
<dbReference type="SUPFAM" id="SSF88723">
    <property type="entry name" value="PIN domain-like"/>
    <property type="match status" value="1"/>
</dbReference>
<dbReference type="AlphaFoldDB" id="A0A8S0X913"/>
<dbReference type="CDD" id="cd09881">
    <property type="entry name" value="PIN_VapC4-5_FitB-like"/>
    <property type="match status" value="1"/>
</dbReference>
<keyword evidence="5" id="KW-0378">Hydrolase</keyword>
<dbReference type="InterPro" id="IPR029060">
    <property type="entry name" value="PIN-like_dom_sf"/>
</dbReference>
<comment type="caution">
    <text evidence="9">The sequence shown here is derived from an EMBL/GenBank/DDBJ whole genome shotgun (WGS) entry which is preliminary data.</text>
</comment>
<accession>A0A8S0X913</accession>
<dbReference type="EMBL" id="CADCXN010000080">
    <property type="protein sequence ID" value="CAA9891754.1"/>
    <property type="molecule type" value="Genomic_DNA"/>
</dbReference>
<comment type="similarity">
    <text evidence="7">Belongs to the PINc/VapC protein family.</text>
</comment>
<dbReference type="Gene3D" id="3.40.50.1010">
    <property type="entry name" value="5'-nuclease"/>
    <property type="match status" value="1"/>
</dbReference>
<proteinExistence type="inferred from homology"/>
<evidence type="ECO:0000256" key="6">
    <source>
        <dbReference type="ARBA" id="ARBA00022842"/>
    </source>
</evidence>
<keyword evidence="4" id="KW-0479">Metal-binding</keyword>
<dbReference type="Pfam" id="PF01850">
    <property type="entry name" value="PIN"/>
    <property type="match status" value="1"/>
</dbReference>
<keyword evidence="6" id="KW-0460">Magnesium</keyword>
<evidence type="ECO:0000256" key="4">
    <source>
        <dbReference type="ARBA" id="ARBA00022723"/>
    </source>
</evidence>
<keyword evidence="10" id="KW-1185">Reference proteome</keyword>
<evidence type="ECO:0000256" key="1">
    <source>
        <dbReference type="ARBA" id="ARBA00001946"/>
    </source>
</evidence>
<sequence length="75" mass="8127">MFANMNILSFDAACARQAAKIYQDLKQKGLLIEAEDLLIGATALQHSLKLVSANTRHFARIEGLELLSAEQIGAA</sequence>
<dbReference type="PANTHER" id="PTHR33653:SF1">
    <property type="entry name" value="RIBONUCLEASE VAPC2"/>
    <property type="match status" value="1"/>
</dbReference>
<evidence type="ECO:0000259" key="8">
    <source>
        <dbReference type="Pfam" id="PF01850"/>
    </source>
</evidence>
<feature type="domain" description="PIN" evidence="8">
    <location>
        <begin position="3"/>
        <end position="63"/>
    </location>
</feature>
<dbReference type="PANTHER" id="PTHR33653">
    <property type="entry name" value="RIBONUCLEASE VAPC2"/>
    <property type="match status" value="1"/>
</dbReference>
<keyword evidence="3" id="KW-0540">Nuclease</keyword>
<evidence type="ECO:0000256" key="3">
    <source>
        <dbReference type="ARBA" id="ARBA00022722"/>
    </source>
</evidence>
<gene>
    <name evidence="9" type="ORF">METHB2_50025</name>
</gene>
<organism evidence="9 10">
    <name type="scientific">Candidatus Methylobacter favarea</name>
    <dbReference type="NCBI Taxonomy" id="2707345"/>
    <lineage>
        <taxon>Bacteria</taxon>
        <taxon>Pseudomonadati</taxon>
        <taxon>Pseudomonadota</taxon>
        <taxon>Gammaproteobacteria</taxon>
        <taxon>Methylococcales</taxon>
        <taxon>Methylococcaceae</taxon>
        <taxon>Methylobacter</taxon>
    </lineage>
</organism>
<evidence type="ECO:0000313" key="9">
    <source>
        <dbReference type="EMBL" id="CAA9891754.1"/>
    </source>
</evidence>
<dbReference type="GO" id="GO:0046872">
    <property type="term" value="F:metal ion binding"/>
    <property type="evidence" value="ECO:0007669"/>
    <property type="project" value="UniProtKB-KW"/>
</dbReference>
<evidence type="ECO:0000313" key="10">
    <source>
        <dbReference type="Proteomes" id="UP000494216"/>
    </source>
</evidence>
<evidence type="ECO:0000256" key="5">
    <source>
        <dbReference type="ARBA" id="ARBA00022801"/>
    </source>
</evidence>
<dbReference type="GO" id="GO:0004518">
    <property type="term" value="F:nuclease activity"/>
    <property type="evidence" value="ECO:0007669"/>
    <property type="project" value="UniProtKB-KW"/>
</dbReference>
<name>A0A8S0X913_9GAMM</name>
<evidence type="ECO:0000256" key="2">
    <source>
        <dbReference type="ARBA" id="ARBA00022649"/>
    </source>
</evidence>
<protein>
    <recommendedName>
        <fullName evidence="8">PIN domain-containing protein</fullName>
    </recommendedName>
</protein>
<dbReference type="InterPro" id="IPR002716">
    <property type="entry name" value="PIN_dom"/>
</dbReference>
<keyword evidence="2" id="KW-1277">Toxin-antitoxin system</keyword>
<dbReference type="InterPro" id="IPR050556">
    <property type="entry name" value="Type_II_TA_system_RNase"/>
</dbReference>
<dbReference type="GO" id="GO:0016787">
    <property type="term" value="F:hydrolase activity"/>
    <property type="evidence" value="ECO:0007669"/>
    <property type="project" value="UniProtKB-KW"/>
</dbReference>
<evidence type="ECO:0000256" key="7">
    <source>
        <dbReference type="ARBA" id="ARBA00038093"/>
    </source>
</evidence>
<dbReference type="Proteomes" id="UP000494216">
    <property type="component" value="Unassembled WGS sequence"/>
</dbReference>
<comment type="cofactor">
    <cofactor evidence="1">
        <name>Mg(2+)</name>
        <dbReference type="ChEBI" id="CHEBI:18420"/>
    </cofactor>
</comment>